<protein>
    <submittedName>
        <fullName evidence="2">Siderophore-interacting protein</fullName>
    </submittedName>
</protein>
<dbReference type="EMBL" id="BMML01000002">
    <property type="protein sequence ID" value="GGM91497.1"/>
    <property type="molecule type" value="Genomic_DNA"/>
</dbReference>
<dbReference type="Gene3D" id="2.40.30.10">
    <property type="entry name" value="Translation factors"/>
    <property type="match status" value="1"/>
</dbReference>
<organism evidence="2 3">
    <name type="scientific">Streptomyces fuscichromogenes</name>
    <dbReference type="NCBI Taxonomy" id="1324013"/>
    <lineage>
        <taxon>Bacteria</taxon>
        <taxon>Bacillati</taxon>
        <taxon>Actinomycetota</taxon>
        <taxon>Actinomycetes</taxon>
        <taxon>Kitasatosporales</taxon>
        <taxon>Streptomycetaceae</taxon>
        <taxon>Streptomyces</taxon>
    </lineage>
</organism>
<dbReference type="InterPro" id="IPR017927">
    <property type="entry name" value="FAD-bd_FR_type"/>
</dbReference>
<dbReference type="InterPro" id="IPR013113">
    <property type="entry name" value="SIP_FAD-bd"/>
</dbReference>
<feature type="domain" description="FAD-binding FR-type" evidence="1">
    <location>
        <begin position="9"/>
        <end position="151"/>
    </location>
</feature>
<dbReference type="InterPro" id="IPR039261">
    <property type="entry name" value="FNR_nucleotide-bd"/>
</dbReference>
<dbReference type="AlphaFoldDB" id="A0A917X7S1"/>
<dbReference type="InterPro" id="IPR039374">
    <property type="entry name" value="SIP_fam"/>
</dbReference>
<reference evidence="2" key="1">
    <citation type="journal article" date="2014" name="Int. J. Syst. Evol. Microbiol.">
        <title>Complete genome sequence of Corynebacterium casei LMG S-19264T (=DSM 44701T), isolated from a smear-ripened cheese.</title>
        <authorList>
            <consortium name="US DOE Joint Genome Institute (JGI-PGF)"/>
            <person name="Walter F."/>
            <person name="Albersmeier A."/>
            <person name="Kalinowski J."/>
            <person name="Ruckert C."/>
        </authorList>
    </citation>
    <scope>NUCLEOTIDE SEQUENCE</scope>
    <source>
        <strain evidence="2">CGMCC 4.7110</strain>
    </source>
</reference>
<reference evidence="2" key="2">
    <citation type="submission" date="2020-09" db="EMBL/GenBank/DDBJ databases">
        <authorList>
            <person name="Sun Q."/>
            <person name="Zhou Y."/>
        </authorList>
    </citation>
    <scope>NUCLEOTIDE SEQUENCE</scope>
    <source>
        <strain evidence="2">CGMCC 4.7110</strain>
    </source>
</reference>
<dbReference type="PANTHER" id="PTHR30157:SF0">
    <property type="entry name" value="NADPH-DEPENDENT FERRIC-CHELATE REDUCTASE"/>
    <property type="match status" value="1"/>
</dbReference>
<dbReference type="Pfam" id="PF08021">
    <property type="entry name" value="FAD_binding_9"/>
    <property type="match status" value="1"/>
</dbReference>
<gene>
    <name evidence="2" type="ORF">GCM10011578_009330</name>
</gene>
<accession>A0A917X7S1</accession>
<dbReference type="Gene3D" id="3.40.50.80">
    <property type="entry name" value="Nucleotide-binding domain of ferredoxin-NADP reductase (FNR) module"/>
    <property type="match status" value="1"/>
</dbReference>
<sequence>MTTAVAAPFRFFSLQVVRTRRLGPSLVRVTFAGADLAHFHSHGRDQSLSLFIPAEGRTEPVVPIELGEGWWQGWRELPDDVRAVMRSYTLRALRRDPDEIDIDFVLHGVGPDAAAPAGPASRWASRAAAGDRVILLGPAAADNRAIRFRPPEDTDLVLIWGDETAVPAATAVLESLPAATRVRAWLEVPCAGDVQDVATGADTEITWLVAGRDATEEIRAARLPAHASPYAWIAGESGRVKELRRHLVGERGFDRRQVTFVGYWRQGLTEEQLRAAGG</sequence>
<dbReference type="InterPro" id="IPR017938">
    <property type="entry name" value="Riboflavin_synthase-like_b-brl"/>
</dbReference>
<dbReference type="PROSITE" id="PS51384">
    <property type="entry name" value="FAD_FR"/>
    <property type="match status" value="1"/>
</dbReference>
<dbReference type="SUPFAM" id="SSF63380">
    <property type="entry name" value="Riboflavin synthase domain-like"/>
    <property type="match status" value="1"/>
</dbReference>
<dbReference type="Proteomes" id="UP000653411">
    <property type="component" value="Unassembled WGS sequence"/>
</dbReference>
<proteinExistence type="predicted"/>
<dbReference type="RefSeq" id="WP_189261266.1">
    <property type="nucleotide sequence ID" value="NZ_BMML01000002.1"/>
</dbReference>
<evidence type="ECO:0000259" key="1">
    <source>
        <dbReference type="PROSITE" id="PS51384"/>
    </source>
</evidence>
<dbReference type="Pfam" id="PF04954">
    <property type="entry name" value="SIP"/>
    <property type="match status" value="1"/>
</dbReference>
<dbReference type="GO" id="GO:0016491">
    <property type="term" value="F:oxidoreductase activity"/>
    <property type="evidence" value="ECO:0007669"/>
    <property type="project" value="InterPro"/>
</dbReference>
<comment type="caution">
    <text evidence="2">The sequence shown here is derived from an EMBL/GenBank/DDBJ whole genome shotgun (WGS) entry which is preliminary data.</text>
</comment>
<dbReference type="CDD" id="cd06193">
    <property type="entry name" value="siderophore_interacting"/>
    <property type="match status" value="1"/>
</dbReference>
<keyword evidence="3" id="KW-1185">Reference proteome</keyword>
<dbReference type="PANTHER" id="PTHR30157">
    <property type="entry name" value="FERRIC REDUCTASE, NADPH-DEPENDENT"/>
    <property type="match status" value="1"/>
</dbReference>
<evidence type="ECO:0000313" key="3">
    <source>
        <dbReference type="Proteomes" id="UP000653411"/>
    </source>
</evidence>
<evidence type="ECO:0000313" key="2">
    <source>
        <dbReference type="EMBL" id="GGM91497.1"/>
    </source>
</evidence>
<name>A0A917X7S1_9ACTN</name>
<dbReference type="InterPro" id="IPR007037">
    <property type="entry name" value="SIP_rossman_dom"/>
</dbReference>